<dbReference type="EMBL" id="CABVGZ010000016">
    <property type="protein sequence ID" value="VVM75081.1"/>
    <property type="molecule type" value="Genomic_DNA"/>
</dbReference>
<accession>A0A5E6S397</accession>
<sequence>MPLLTWDPFDLIAALGVIPDQDEYETYHQYLIEQGSISLKLTIWQYDSDVEIQVWEKSLPNPIIKYTMQGCPGIRVIDDQRGKFVEFAASNTFSGRYDGYSVIPFGLRLWVDPQIFLEPFSYPSA</sequence>
<evidence type="ECO:0008006" key="3">
    <source>
        <dbReference type="Google" id="ProtNLM"/>
    </source>
</evidence>
<dbReference type="RefSeq" id="WP_127928270.1">
    <property type="nucleotide sequence ID" value="NZ_CABVGZ010000016.1"/>
</dbReference>
<organism evidence="1 2">
    <name type="scientific">Pseudomonas fluorescens</name>
    <dbReference type="NCBI Taxonomy" id="294"/>
    <lineage>
        <taxon>Bacteria</taxon>
        <taxon>Pseudomonadati</taxon>
        <taxon>Pseudomonadota</taxon>
        <taxon>Gammaproteobacteria</taxon>
        <taxon>Pseudomonadales</taxon>
        <taxon>Pseudomonadaceae</taxon>
        <taxon>Pseudomonas</taxon>
    </lineage>
</organism>
<evidence type="ECO:0000313" key="1">
    <source>
        <dbReference type="EMBL" id="VVM75081.1"/>
    </source>
</evidence>
<proteinExistence type="predicted"/>
<protein>
    <recommendedName>
        <fullName evidence="3">Ypar14, super integron cassette</fullName>
    </recommendedName>
</protein>
<gene>
    <name evidence="1" type="ORF">PS624_02010</name>
</gene>
<dbReference type="AlphaFoldDB" id="A0A5E6S397"/>
<dbReference type="Proteomes" id="UP000326241">
    <property type="component" value="Unassembled WGS sequence"/>
</dbReference>
<name>A0A5E6S397_PSEFL</name>
<evidence type="ECO:0000313" key="2">
    <source>
        <dbReference type="Proteomes" id="UP000326241"/>
    </source>
</evidence>
<reference evidence="1 2" key="1">
    <citation type="submission" date="2019-09" db="EMBL/GenBank/DDBJ databases">
        <authorList>
            <person name="Chandra G."/>
            <person name="Truman W A."/>
        </authorList>
    </citation>
    <scope>NUCLEOTIDE SEQUENCE [LARGE SCALE GENOMIC DNA]</scope>
    <source>
        <strain evidence="1">PS624</strain>
    </source>
</reference>